<dbReference type="OrthoDB" id="132546at2157"/>
<dbReference type="InterPro" id="IPR001296">
    <property type="entry name" value="Glyco_trans_1"/>
</dbReference>
<dbReference type="HOGENOM" id="CLU_009583_2_3_2"/>
<dbReference type="SUPFAM" id="SSF53756">
    <property type="entry name" value="UDP-Glycosyltransferase/glycogen phosphorylase"/>
    <property type="match status" value="1"/>
</dbReference>
<dbReference type="RefSeq" id="WP_011696701.1">
    <property type="nucleotide sequence ID" value="NC_008553.1"/>
</dbReference>
<dbReference type="PANTHER" id="PTHR45947">
    <property type="entry name" value="SULFOQUINOVOSYL TRANSFERASE SQD2"/>
    <property type="match status" value="1"/>
</dbReference>
<reference evidence="3 4" key="1">
    <citation type="submission" date="2006-10" db="EMBL/GenBank/DDBJ databases">
        <title>Complete sequence of Methanosaeta thermophila PT.</title>
        <authorList>
            <consortium name="US DOE Joint Genome Institute"/>
            <person name="Copeland A."/>
            <person name="Lucas S."/>
            <person name="Lapidus A."/>
            <person name="Barry K."/>
            <person name="Detter J.C."/>
            <person name="Glavina del Rio T."/>
            <person name="Hammon N."/>
            <person name="Israni S."/>
            <person name="Pitluck S."/>
            <person name="Chain P."/>
            <person name="Malfatti S."/>
            <person name="Shin M."/>
            <person name="Vergez L."/>
            <person name="Schmutz J."/>
            <person name="Larimer F."/>
            <person name="Land M."/>
            <person name="Hauser L."/>
            <person name="Kyrpides N."/>
            <person name="Kim E."/>
            <person name="Smith K.S."/>
            <person name="Ingram-Smith C."/>
            <person name="Richardson P."/>
        </authorList>
    </citation>
    <scope>NUCLEOTIDE SEQUENCE [LARGE SCALE GENOMIC DNA]</scope>
    <source>
        <strain evidence="4">DSM 6194 / JCM 14653 / NBRC 101360 / PT</strain>
    </source>
</reference>
<proteinExistence type="predicted"/>
<sequence length="407" mass="45488">MNIAYLSTEYPPLVYGGLGVYVDLMSRELASMGHKVSVFTMGRPDLKRKRRETKKGVTAFREIPIPMSDALEIFYSKETLSWGTGLDFLNNLLSYNQLAAARVRDSGPFDLCVAHDWLALPAGMALRQSMPVIYHVHCTEVGRSEHPNQQLVSLEIKGARLADLVLTVSEAMKRELEGLGVPPKKIRVCYHGVDTKLFDPSAVKPERLEMLRKSYGLKESDTVLLFLGRLEPVKGVSQLLAALPAIRRNNPDVKLLVVGSGSLIDHVRSEAERLGGVILVDRFLSPQEKVYHYALADLCIFPSTYEPFGIVALEAASMERVSVVGASGVSGLREIVMNPETDRPTGVHVNARDPNDIAWGVNLALEDRDRLREWGRNARERVLEMFTWRKAAENTLKIYEEVIAYRS</sequence>
<dbReference type="InterPro" id="IPR028098">
    <property type="entry name" value="Glyco_trans_4-like_N"/>
</dbReference>
<dbReference type="Pfam" id="PF13439">
    <property type="entry name" value="Glyco_transf_4"/>
    <property type="match status" value="1"/>
</dbReference>
<dbReference type="CDD" id="cd03801">
    <property type="entry name" value="GT4_PimA-like"/>
    <property type="match status" value="1"/>
</dbReference>
<dbReference type="Proteomes" id="UP000000674">
    <property type="component" value="Chromosome"/>
</dbReference>
<dbReference type="EMBL" id="CP000477">
    <property type="protein sequence ID" value="ABK15322.1"/>
    <property type="molecule type" value="Genomic_DNA"/>
</dbReference>
<protein>
    <submittedName>
        <fullName evidence="3">Glycosyl transferase, group 1</fullName>
    </submittedName>
</protein>
<dbReference type="KEGG" id="mtp:Mthe_1551"/>
<evidence type="ECO:0000259" key="2">
    <source>
        <dbReference type="Pfam" id="PF13439"/>
    </source>
</evidence>
<keyword evidence="3" id="KW-0808">Transferase</keyword>
<evidence type="ECO:0000259" key="1">
    <source>
        <dbReference type="Pfam" id="PF00534"/>
    </source>
</evidence>
<dbReference type="Pfam" id="PF00534">
    <property type="entry name" value="Glycos_transf_1"/>
    <property type="match status" value="1"/>
</dbReference>
<feature type="domain" description="Glycosyl transferase family 1" evidence="1">
    <location>
        <begin position="211"/>
        <end position="381"/>
    </location>
</feature>
<dbReference type="CAZy" id="GT4">
    <property type="family name" value="Glycosyltransferase Family 4"/>
</dbReference>
<dbReference type="AlphaFoldDB" id="A0B9E8"/>
<dbReference type="STRING" id="349307.Mthe_1551"/>
<dbReference type="InterPro" id="IPR050194">
    <property type="entry name" value="Glycosyltransferase_grp1"/>
</dbReference>
<dbReference type="Gene3D" id="3.40.50.2000">
    <property type="entry name" value="Glycogen Phosphorylase B"/>
    <property type="match status" value="2"/>
</dbReference>
<name>A0B9E8_METTP</name>
<evidence type="ECO:0000313" key="4">
    <source>
        <dbReference type="Proteomes" id="UP000000674"/>
    </source>
</evidence>
<gene>
    <name evidence="3" type="ordered locus">Mthe_1551</name>
</gene>
<feature type="domain" description="Glycosyltransferase subfamily 4-like N-terminal" evidence="2">
    <location>
        <begin position="15"/>
        <end position="196"/>
    </location>
</feature>
<dbReference type="GO" id="GO:0016757">
    <property type="term" value="F:glycosyltransferase activity"/>
    <property type="evidence" value="ECO:0007669"/>
    <property type="project" value="InterPro"/>
</dbReference>
<evidence type="ECO:0000313" key="3">
    <source>
        <dbReference type="EMBL" id="ABK15322.1"/>
    </source>
</evidence>
<dbReference type="GeneID" id="4462532"/>
<dbReference type="PANTHER" id="PTHR45947:SF3">
    <property type="entry name" value="SULFOQUINOVOSYL TRANSFERASE SQD2"/>
    <property type="match status" value="1"/>
</dbReference>
<accession>A0B9E8</accession>
<keyword evidence="4" id="KW-1185">Reference proteome</keyword>
<organism evidence="3 4">
    <name type="scientific">Methanothrix thermoacetophila (strain DSM 6194 / JCM 14653 / NBRC 101360 / PT)</name>
    <name type="common">Methanosaeta thermophila</name>
    <dbReference type="NCBI Taxonomy" id="349307"/>
    <lineage>
        <taxon>Archaea</taxon>
        <taxon>Methanobacteriati</taxon>
        <taxon>Methanobacteriota</taxon>
        <taxon>Stenosarchaea group</taxon>
        <taxon>Methanomicrobia</taxon>
        <taxon>Methanotrichales</taxon>
        <taxon>Methanotrichaceae</taxon>
        <taxon>Methanothrix</taxon>
    </lineage>
</organism>